<protein>
    <submittedName>
        <fullName evidence="1">Uncharacterized protein</fullName>
    </submittedName>
</protein>
<dbReference type="HOGENOM" id="CLU_2537604_0_0_10"/>
<dbReference type="EMBL" id="CP003222">
    <property type="protein sequence ID" value="AEW85289.1"/>
    <property type="molecule type" value="Genomic_DNA"/>
</dbReference>
<accession>G8XB17</accession>
<proteinExistence type="predicted"/>
<sequence>MLDPITNTMVEYVISCNVNFLFSFIKNKRNIPIIRGKGDTKTANPAIESSTTIRIALIGSMNTINSIIIRANTNNIFLFFILF</sequence>
<keyword evidence="2" id="KW-1185">Reference proteome</keyword>
<dbReference type="Proteomes" id="UP000005638">
    <property type="component" value="Chromosome"/>
</dbReference>
<name>G8XB17_FLACA</name>
<reference evidence="1 2" key="1">
    <citation type="journal article" date="2012" name="J. Bacteriol.">
        <title>Genome Sequence of the Fish Pathogen Flavobacterium columnare ATCC 49512.</title>
        <authorList>
            <person name="Tekedar H.C."/>
            <person name="Karsi A."/>
            <person name="Gillaspy A.F."/>
            <person name="Dyer D.W."/>
            <person name="Benton N.R."/>
            <person name="Zaitshik J."/>
            <person name="Vamenta S."/>
            <person name="Banes M.M."/>
            <person name="Gulsoy N."/>
            <person name="Aboko-Cole M."/>
            <person name="Waldbieser G.C."/>
            <person name="Lawrence M.L."/>
        </authorList>
    </citation>
    <scope>NUCLEOTIDE SEQUENCE [LARGE SCALE GENOMIC DNA]</scope>
    <source>
        <strain evidence="2">ATCC 49512 / CIP 103533 / TG 44/87</strain>
    </source>
</reference>
<evidence type="ECO:0000313" key="1">
    <source>
        <dbReference type="EMBL" id="AEW85289.1"/>
    </source>
</evidence>
<dbReference type="AlphaFoldDB" id="G8XB17"/>
<dbReference type="STRING" id="1041826.FCOL_02210"/>
<dbReference type="KEGG" id="fco:FCOL_02210"/>
<evidence type="ECO:0000313" key="2">
    <source>
        <dbReference type="Proteomes" id="UP000005638"/>
    </source>
</evidence>
<gene>
    <name evidence="1" type="ordered locus">FCOL_02210</name>
</gene>
<organism evidence="1 2">
    <name type="scientific">Flavobacterium columnare (strain ATCC 49512 / CIP 103533 / TG 44/87)</name>
    <dbReference type="NCBI Taxonomy" id="1041826"/>
    <lineage>
        <taxon>Bacteria</taxon>
        <taxon>Pseudomonadati</taxon>
        <taxon>Bacteroidota</taxon>
        <taxon>Flavobacteriia</taxon>
        <taxon>Flavobacteriales</taxon>
        <taxon>Flavobacteriaceae</taxon>
        <taxon>Flavobacterium</taxon>
    </lineage>
</organism>